<evidence type="ECO:0000313" key="5">
    <source>
        <dbReference type="EMBL" id="KFX46636.1"/>
    </source>
</evidence>
<dbReference type="PANTHER" id="PTHR24320:SF283">
    <property type="entry name" value="RETINOL DEHYDROGENASE 11"/>
    <property type="match status" value="1"/>
</dbReference>
<dbReference type="Pfam" id="PF00106">
    <property type="entry name" value="adh_short"/>
    <property type="match status" value="1"/>
</dbReference>
<keyword evidence="3" id="KW-0560">Oxidoreductase</keyword>
<dbReference type="InterPro" id="IPR002347">
    <property type="entry name" value="SDR_fam"/>
</dbReference>
<gene>
    <name evidence="5" type="ORF">GQ26_0181290</name>
</gene>
<protein>
    <submittedName>
        <fullName evidence="5">Short-chain dehydrogenase TIC 32, chloroplastic</fullName>
    </submittedName>
</protein>
<keyword evidence="2" id="KW-0521">NADP</keyword>
<organism evidence="5">
    <name type="scientific">Talaromyces marneffei PM1</name>
    <dbReference type="NCBI Taxonomy" id="1077442"/>
    <lineage>
        <taxon>Eukaryota</taxon>
        <taxon>Fungi</taxon>
        <taxon>Dikarya</taxon>
        <taxon>Ascomycota</taxon>
        <taxon>Pezizomycotina</taxon>
        <taxon>Eurotiomycetes</taxon>
        <taxon>Eurotiomycetidae</taxon>
        <taxon>Eurotiales</taxon>
        <taxon>Trichocomaceae</taxon>
        <taxon>Talaromyces</taxon>
        <taxon>Talaromyces sect. Talaromyces</taxon>
    </lineage>
</organism>
<name>A0A093VIW9_TALMA</name>
<accession>A0A093VIW9</accession>
<sequence length="328" mass="35904">MSTYEPSTDGNKIASDLSSTIKNKTILITGVSPSGLGAEFALTISKHDPALIILAGRDVGKAEQTASKIAEVAPSVETRILQLDLASQKQIREAAKEVVGYTESIDVLVNNAGIMAKSPYSQTPEGIEAQFGANHVGHFLFTNLIMEKLIGPEKSGRTARVVNVASDGYRFGPVRFDDWNFDNGATYNPWRAYGQSKTANLLFSRSLAIKLAKRGLISVSLHPGVILDTSLGRHLDANGFQGLVQVDRELGNRNYWGPFQRRTPNQGVSTHVFASFHDSITLASNNGTYLEDNRVFEPEEVLSWGRDDVEAEKLWKLSEGLVGEKFSY</sequence>
<dbReference type="EMBL" id="JPOX01000018">
    <property type="protein sequence ID" value="KFX46636.1"/>
    <property type="molecule type" value="Genomic_DNA"/>
</dbReference>
<dbReference type="AlphaFoldDB" id="A0A093VIW9"/>
<dbReference type="eggNOG" id="KOG1208">
    <property type="taxonomic scope" value="Eukaryota"/>
</dbReference>
<proteinExistence type="inferred from homology"/>
<comment type="caution">
    <text evidence="5">The sequence shown here is derived from an EMBL/GenBank/DDBJ whole genome shotgun (WGS) entry which is preliminary data.</text>
</comment>
<dbReference type="SUPFAM" id="SSF51735">
    <property type="entry name" value="NAD(P)-binding Rossmann-fold domains"/>
    <property type="match status" value="1"/>
</dbReference>
<dbReference type="HOGENOM" id="CLU_010194_44_0_1"/>
<evidence type="ECO:0000256" key="1">
    <source>
        <dbReference type="ARBA" id="ARBA00006484"/>
    </source>
</evidence>
<dbReference type="Gene3D" id="3.40.50.720">
    <property type="entry name" value="NAD(P)-binding Rossmann-like Domain"/>
    <property type="match status" value="1"/>
</dbReference>
<dbReference type="PRINTS" id="PR00081">
    <property type="entry name" value="GDHRDH"/>
</dbReference>
<dbReference type="GO" id="GO:0016491">
    <property type="term" value="F:oxidoreductase activity"/>
    <property type="evidence" value="ECO:0007669"/>
    <property type="project" value="UniProtKB-KW"/>
</dbReference>
<reference evidence="5" key="1">
    <citation type="journal article" date="2014" name="PLoS Genet.">
        <title>Signature Gene Expression Reveals Novel Clues to the Molecular Mechanisms of Dimorphic Transition in Penicillium marneffei.</title>
        <authorList>
            <person name="Yang E."/>
            <person name="Wang G."/>
            <person name="Cai J."/>
            <person name="Woo P.C."/>
            <person name="Lau S.K."/>
            <person name="Yuen K.-Y."/>
            <person name="Chow W.-N."/>
            <person name="Lin X."/>
        </authorList>
    </citation>
    <scope>NUCLEOTIDE SEQUENCE [LARGE SCALE GENOMIC DNA]</scope>
    <source>
        <strain evidence="5">PM1</strain>
    </source>
</reference>
<comment type="similarity">
    <text evidence="1 4">Belongs to the short-chain dehydrogenases/reductases (SDR) family.</text>
</comment>
<dbReference type="PANTHER" id="PTHR24320">
    <property type="entry name" value="RETINOL DEHYDROGENASE"/>
    <property type="match status" value="1"/>
</dbReference>
<dbReference type="PRINTS" id="PR00080">
    <property type="entry name" value="SDRFAMILY"/>
</dbReference>
<evidence type="ECO:0000256" key="4">
    <source>
        <dbReference type="RuleBase" id="RU000363"/>
    </source>
</evidence>
<dbReference type="InterPro" id="IPR036291">
    <property type="entry name" value="NAD(P)-bd_dom_sf"/>
</dbReference>
<evidence type="ECO:0000256" key="2">
    <source>
        <dbReference type="ARBA" id="ARBA00022857"/>
    </source>
</evidence>
<evidence type="ECO:0000256" key="3">
    <source>
        <dbReference type="ARBA" id="ARBA00023002"/>
    </source>
</evidence>